<dbReference type="AlphaFoldDB" id="A0A2D1U8F0"/>
<protein>
    <recommendedName>
        <fullName evidence="4">TonB-dependent receptor-like beta-barrel domain-containing protein</fullName>
    </recommendedName>
</protein>
<evidence type="ECO:0000259" key="4">
    <source>
        <dbReference type="Pfam" id="PF00593"/>
    </source>
</evidence>
<proteinExistence type="predicted"/>
<evidence type="ECO:0000256" key="2">
    <source>
        <dbReference type="ARBA" id="ARBA00023136"/>
    </source>
</evidence>
<dbReference type="Proteomes" id="UP000223749">
    <property type="component" value="Chromosome"/>
</dbReference>
<dbReference type="InterPro" id="IPR023996">
    <property type="entry name" value="TonB-dep_OMP_SusC/RagA"/>
</dbReference>
<accession>A0A2D1U8F0</accession>
<dbReference type="KEGG" id="pgs:CPT03_16235"/>
<dbReference type="GO" id="GO:0009279">
    <property type="term" value="C:cell outer membrane"/>
    <property type="evidence" value="ECO:0007669"/>
    <property type="project" value="UniProtKB-SubCell"/>
</dbReference>
<name>A0A2D1U8F0_9SPHI</name>
<evidence type="ECO:0000256" key="1">
    <source>
        <dbReference type="ARBA" id="ARBA00004442"/>
    </source>
</evidence>
<dbReference type="InterPro" id="IPR036942">
    <property type="entry name" value="Beta-barrel_TonB_sf"/>
</dbReference>
<reference evidence="5 6" key="1">
    <citation type="submission" date="2017-10" db="EMBL/GenBank/DDBJ databases">
        <title>Whole genome of Pedobacter ginsengisoli T01R-27 isolated from tomato rhizosphere.</title>
        <authorList>
            <person name="Weon H.-Y."/>
            <person name="Lee S.A."/>
            <person name="Sang M.K."/>
            <person name="Song J."/>
        </authorList>
    </citation>
    <scope>NUCLEOTIDE SEQUENCE [LARGE SCALE GENOMIC DNA]</scope>
    <source>
        <strain evidence="5 6">T01R-27</strain>
    </source>
</reference>
<evidence type="ECO:0000313" key="6">
    <source>
        <dbReference type="Proteomes" id="UP000223749"/>
    </source>
</evidence>
<organism evidence="5 6">
    <name type="scientific">Pedobacter ginsengisoli</name>
    <dbReference type="NCBI Taxonomy" id="363852"/>
    <lineage>
        <taxon>Bacteria</taxon>
        <taxon>Pseudomonadati</taxon>
        <taxon>Bacteroidota</taxon>
        <taxon>Sphingobacteriia</taxon>
        <taxon>Sphingobacteriales</taxon>
        <taxon>Sphingobacteriaceae</taxon>
        <taxon>Pedobacter</taxon>
    </lineage>
</organism>
<keyword evidence="6" id="KW-1185">Reference proteome</keyword>
<keyword evidence="2" id="KW-0472">Membrane</keyword>
<dbReference type="OrthoDB" id="600887at2"/>
<dbReference type="EMBL" id="CP024091">
    <property type="protein sequence ID" value="ATP57895.1"/>
    <property type="molecule type" value="Genomic_DNA"/>
</dbReference>
<feature type="domain" description="TonB-dependent receptor-like beta-barrel" evidence="4">
    <location>
        <begin position="16"/>
        <end position="454"/>
    </location>
</feature>
<comment type="subcellular location">
    <subcellularLocation>
        <location evidence="1">Cell outer membrane</location>
    </subcellularLocation>
</comment>
<sequence>MSYSQQYPYLFKQYGGSDRESRINTTLYANLDLVKGLKLESRFNYQARFGENNSHSIPNERWNFATNELKSPAAQPGQLSTNYSFDKNYTLTVDNVLRYNTTIGPNHEIGALVGYNQNYYNYYDFNASKLGLIDADITTLGSATTMSSIGGQEYDRSMRSWFGRANYAFKQRYLLEAVVRYDGSSRFASATRWGFFPAFSAGWRISEENFIKGLNDYIGNLKLRASWGQTGNNASGEYDYQATYSKQNYSFNNVAATGLAQNKIANKDLKWETTTVTNIGLDGTLFKGAMNFELDWYNKKTTDILFTPPIPITAGTASAPTRNIAAVLNQGIEVTLGYQGSAGNVKYSASGNFAYNYNRVTKYKGQFQESYSTDTQGNMIYSTNLGSVSSGGTERILEGHKINEYYLYSLYKGDGSYKNADGSVNINGGPKDGMIRTPADMDWANAMLSAGYKFLPGNTISKSRIYYGDFIYADNNGDGSYGNTFDKQFTGASSTPKYNFGLQASASWKGIDIFMLWSGSAGMKYYWNAIGYNNSIVSLGNAVSTLIANDHYYYNEANPNDPSNNITATNPRLKNTSDAQNGLDSRFYLYNASYVKLKNLQLGYTLPEKLTKKAAISRARLYLSGENLFTITNYPGLDPEIGAGVNYPTMRQYSLGLNITF</sequence>
<dbReference type="Pfam" id="PF00593">
    <property type="entry name" value="TonB_dep_Rec_b-barrel"/>
    <property type="match status" value="1"/>
</dbReference>
<gene>
    <name evidence="5" type="ORF">CPT03_16235</name>
</gene>
<evidence type="ECO:0000256" key="3">
    <source>
        <dbReference type="ARBA" id="ARBA00023237"/>
    </source>
</evidence>
<evidence type="ECO:0000313" key="5">
    <source>
        <dbReference type="EMBL" id="ATP57895.1"/>
    </source>
</evidence>
<dbReference type="SUPFAM" id="SSF56935">
    <property type="entry name" value="Porins"/>
    <property type="match status" value="1"/>
</dbReference>
<dbReference type="Gene3D" id="2.40.170.20">
    <property type="entry name" value="TonB-dependent receptor, beta-barrel domain"/>
    <property type="match status" value="1"/>
</dbReference>
<dbReference type="InterPro" id="IPR000531">
    <property type="entry name" value="Beta-barrel_TonB"/>
</dbReference>
<keyword evidence="3" id="KW-0998">Cell outer membrane</keyword>
<dbReference type="NCBIfam" id="TIGR04056">
    <property type="entry name" value="OMP_RagA_SusC"/>
    <property type="match status" value="1"/>
</dbReference>